<protein>
    <recommendedName>
        <fullName evidence="7">MIF4G domain-containing protein</fullName>
    </recommendedName>
</protein>
<dbReference type="EMBL" id="JAEUBF010000002">
    <property type="protein sequence ID" value="KAH3681038.1"/>
    <property type="molecule type" value="Genomic_DNA"/>
</dbReference>
<feature type="compositionally biased region" description="Basic residues" evidence="2">
    <location>
        <begin position="19"/>
        <end position="35"/>
    </location>
</feature>
<feature type="coiled-coil region" evidence="1">
    <location>
        <begin position="669"/>
        <end position="696"/>
    </location>
</feature>
<evidence type="ECO:0000313" key="5">
    <source>
        <dbReference type="EMBL" id="KAH3681038.1"/>
    </source>
</evidence>
<keyword evidence="1" id="KW-0175">Coiled coil</keyword>
<organism evidence="5 6">
    <name type="scientific">Wickerhamomyces mucosus</name>
    <dbReference type="NCBI Taxonomy" id="1378264"/>
    <lineage>
        <taxon>Eukaryota</taxon>
        <taxon>Fungi</taxon>
        <taxon>Dikarya</taxon>
        <taxon>Ascomycota</taxon>
        <taxon>Saccharomycotina</taxon>
        <taxon>Saccharomycetes</taxon>
        <taxon>Phaffomycetales</taxon>
        <taxon>Wickerhamomycetaceae</taxon>
        <taxon>Wickerhamomyces</taxon>
    </lineage>
</organism>
<dbReference type="InterPro" id="IPR015174">
    <property type="entry name" value="MIF4G-like_typ-2"/>
</dbReference>
<dbReference type="GO" id="GO:0005634">
    <property type="term" value="C:nucleus"/>
    <property type="evidence" value="ECO:0007669"/>
    <property type="project" value="TreeGrafter"/>
</dbReference>
<reference evidence="5" key="1">
    <citation type="journal article" date="2021" name="Open Biol.">
        <title>Shared evolutionary footprints suggest mitochondrial oxidative damage underlies multiple complex I losses in fungi.</title>
        <authorList>
            <person name="Schikora-Tamarit M.A."/>
            <person name="Marcet-Houben M."/>
            <person name="Nosek J."/>
            <person name="Gabaldon T."/>
        </authorList>
    </citation>
    <scope>NUCLEOTIDE SEQUENCE</scope>
    <source>
        <strain evidence="5">CBS6341</strain>
    </source>
</reference>
<dbReference type="Pfam" id="PF09088">
    <property type="entry name" value="MIF4G_like"/>
    <property type="match status" value="1"/>
</dbReference>
<reference evidence="5" key="2">
    <citation type="submission" date="2021-01" db="EMBL/GenBank/DDBJ databases">
        <authorList>
            <person name="Schikora-Tamarit M.A."/>
        </authorList>
    </citation>
    <scope>NUCLEOTIDE SEQUENCE</scope>
    <source>
        <strain evidence="5">CBS6341</strain>
    </source>
</reference>
<feature type="region of interest" description="Disordered" evidence="2">
    <location>
        <begin position="617"/>
        <end position="637"/>
    </location>
</feature>
<dbReference type="PANTHER" id="PTHR12412">
    <property type="entry name" value="CAP BINDING PROTEIN"/>
    <property type="match status" value="1"/>
</dbReference>
<dbReference type="AlphaFoldDB" id="A0A9P8PZ57"/>
<evidence type="ECO:0000313" key="6">
    <source>
        <dbReference type="Proteomes" id="UP000769528"/>
    </source>
</evidence>
<dbReference type="SUPFAM" id="SSF48371">
    <property type="entry name" value="ARM repeat"/>
    <property type="match status" value="3"/>
</dbReference>
<dbReference type="PANTHER" id="PTHR12412:SF2">
    <property type="entry name" value="NUCLEAR CAP-BINDING PROTEIN SUBUNIT 1"/>
    <property type="match status" value="1"/>
</dbReference>
<name>A0A9P8PZ57_9ASCO</name>
<sequence length="912" mass="105987">MSFNRKRRFNDNDDYQHNNQHHHHHHHHSSHKQQNFHRPQQQFKRFRLPPIIELSKSVCADICTLGESPKRYVEDVEYMPKPIIQNFEQEQFFKDAILETLYAVTIEQPQKIIHIAGLIQSIYSEDSKIGSQIAEYFHQILQDLLKKNFIQQEKKIDSKDEENLIVQDFETGVWNKSKLILRLLSSLSFIVEHSSLIAIYKQFLKLSIDLQTKTNSNKRNPLGEAIYYNTLISIPYLLIFNNDEDNNELKLKIQTELIELAETFPIYSDKNEELTITIPYLENVDHPYESKKLVELILPAVKLQLSSNISYFPDLFNQLNGLLKKSIKHPLPQLAIPTIDDLSSSIGLDNGFGSVDGMWRSSRFTFQVYLPQETFDTSPPAESYFGLLLRDINIDIIESLEFNRKEVARQIITLDSFFKEGTFTVTGKSIDSLKQSILESSNESSNGKISTWKLEDVAFESVLSLIFKLPTASQPFIYFFTILVEACSFASQAIAPVMGRAIRFFYNHIHLLDFELRLRFLDWLSIQLSNFGFTWKWSEWEIDSKRHSFQNIYHPRLYIIKNLIAKNLRLSNKSKILKTLPEEFHQYLNIELSSRDETIEYYQDLFDNKLEFNHDGHDDDDKINNNNNNNNKDDKNDGYSFKGLSKLIFIKDGNPFKSETEKFIKIVHQDGSEEEIKDLINEVSNKSKEYSNSEKLLVTWILQTILFVGNRSISHATKYINNTSKFLIDLTNKSSQVEKFIIEATLKYWNHDPKTGYIILDILESLNIISSLSIIEESFKELTNGVNLALVNTFTIEAIWESLNKSVVKNIQSGKRGSLELITTIKLLIKSLNLTVEKIGNSTIILPEIDEVKDETTNLNWKYQTLLGVFRTVLRKYSEDLQIDEINELIKDINDDSTKKLITNWSNQLDKL</sequence>
<dbReference type="Proteomes" id="UP000769528">
    <property type="component" value="Unassembled WGS sequence"/>
</dbReference>
<dbReference type="Pfam" id="PF09090">
    <property type="entry name" value="MIF4G_like_2"/>
    <property type="match status" value="1"/>
</dbReference>
<proteinExistence type="predicted"/>
<comment type="caution">
    <text evidence="5">The sequence shown here is derived from an EMBL/GenBank/DDBJ whole genome shotgun (WGS) entry which is preliminary data.</text>
</comment>
<gene>
    <name evidence="5" type="ORF">WICMUC_000019</name>
</gene>
<accession>A0A9P8PZ57</accession>
<dbReference type="InterPro" id="IPR027159">
    <property type="entry name" value="CBP80"/>
</dbReference>
<dbReference type="GO" id="GO:0000339">
    <property type="term" value="F:RNA cap binding"/>
    <property type="evidence" value="ECO:0007669"/>
    <property type="project" value="InterPro"/>
</dbReference>
<keyword evidence="6" id="KW-1185">Reference proteome</keyword>
<evidence type="ECO:0008006" key="7">
    <source>
        <dbReference type="Google" id="ProtNLM"/>
    </source>
</evidence>
<evidence type="ECO:0000259" key="3">
    <source>
        <dbReference type="Pfam" id="PF09088"/>
    </source>
</evidence>
<feature type="domain" description="MIF4G-like type 1" evidence="3">
    <location>
        <begin position="379"/>
        <end position="582"/>
    </location>
</feature>
<dbReference type="InterPro" id="IPR015172">
    <property type="entry name" value="MIF4G-like_typ-1"/>
</dbReference>
<dbReference type="GO" id="GO:0000184">
    <property type="term" value="P:nuclear-transcribed mRNA catabolic process, nonsense-mediated decay"/>
    <property type="evidence" value="ECO:0007669"/>
    <property type="project" value="TreeGrafter"/>
</dbReference>
<dbReference type="GO" id="GO:0006406">
    <property type="term" value="P:mRNA export from nucleus"/>
    <property type="evidence" value="ECO:0007669"/>
    <property type="project" value="InterPro"/>
</dbReference>
<evidence type="ECO:0000256" key="2">
    <source>
        <dbReference type="SAM" id="MobiDB-lite"/>
    </source>
</evidence>
<dbReference type="InterPro" id="IPR016024">
    <property type="entry name" value="ARM-type_fold"/>
</dbReference>
<evidence type="ECO:0000259" key="4">
    <source>
        <dbReference type="Pfam" id="PF09090"/>
    </source>
</evidence>
<evidence type="ECO:0000256" key="1">
    <source>
        <dbReference type="SAM" id="Coils"/>
    </source>
</evidence>
<feature type="region of interest" description="Disordered" evidence="2">
    <location>
        <begin position="1"/>
        <end position="39"/>
    </location>
</feature>
<dbReference type="Gene3D" id="1.25.40.180">
    <property type="match status" value="3"/>
</dbReference>
<dbReference type="GO" id="GO:0005846">
    <property type="term" value="C:nuclear cap binding complex"/>
    <property type="evidence" value="ECO:0007669"/>
    <property type="project" value="InterPro"/>
</dbReference>
<dbReference type="OrthoDB" id="10252707at2759"/>
<feature type="domain" description="MIF4G-like type 2" evidence="4">
    <location>
        <begin position="649"/>
        <end position="880"/>
    </location>
</feature>
<dbReference type="GO" id="GO:0003729">
    <property type="term" value="F:mRNA binding"/>
    <property type="evidence" value="ECO:0007669"/>
    <property type="project" value="TreeGrafter"/>
</dbReference>